<evidence type="ECO:0000313" key="1">
    <source>
        <dbReference type="EMBL" id="CAB5067845.1"/>
    </source>
</evidence>
<accession>A0A6J7UPN3</accession>
<name>A0A6J7UPN3_9ZZZZ</name>
<organism evidence="1">
    <name type="scientific">freshwater metagenome</name>
    <dbReference type="NCBI Taxonomy" id="449393"/>
    <lineage>
        <taxon>unclassified sequences</taxon>
        <taxon>metagenomes</taxon>
        <taxon>ecological metagenomes</taxon>
    </lineage>
</organism>
<reference evidence="1" key="1">
    <citation type="submission" date="2020-05" db="EMBL/GenBank/DDBJ databases">
        <authorList>
            <person name="Chiriac C."/>
            <person name="Salcher M."/>
            <person name="Ghai R."/>
            <person name="Kavagutti S V."/>
        </authorList>
    </citation>
    <scope>NUCLEOTIDE SEQUENCE</scope>
</reference>
<sequence>MLTGPVATGVVEALATGVLEEGDDTLRHSTTPASTTPIATAAANIDVGVMRWARFSKALFTGRDELALREVSMRGVGLLITGSPGIAAAVVVAGVGSRNISRALVGMVLPYGGVKPVGVPSKPTSRA</sequence>
<gene>
    <name evidence="1" type="ORF">UFOPK4347_01593</name>
</gene>
<dbReference type="AlphaFoldDB" id="A0A6J7UPN3"/>
<dbReference type="EMBL" id="CAFBQU010000069">
    <property type="protein sequence ID" value="CAB5067845.1"/>
    <property type="molecule type" value="Genomic_DNA"/>
</dbReference>
<protein>
    <submittedName>
        <fullName evidence="1">Unannotated protein</fullName>
    </submittedName>
</protein>
<proteinExistence type="predicted"/>